<evidence type="ECO:0000313" key="3">
    <source>
        <dbReference type="Proteomes" id="UP000694428"/>
    </source>
</evidence>
<organism evidence="2 3">
    <name type="scientific">Pavo cristatus</name>
    <name type="common">Indian peafowl</name>
    <name type="synonym">Blue peafowl</name>
    <dbReference type="NCBI Taxonomy" id="9049"/>
    <lineage>
        <taxon>Eukaryota</taxon>
        <taxon>Metazoa</taxon>
        <taxon>Chordata</taxon>
        <taxon>Craniata</taxon>
        <taxon>Vertebrata</taxon>
        <taxon>Euteleostomi</taxon>
        <taxon>Archelosauria</taxon>
        <taxon>Archosauria</taxon>
        <taxon>Dinosauria</taxon>
        <taxon>Saurischia</taxon>
        <taxon>Theropoda</taxon>
        <taxon>Coelurosauria</taxon>
        <taxon>Aves</taxon>
        <taxon>Neognathae</taxon>
        <taxon>Galloanserae</taxon>
        <taxon>Galliformes</taxon>
        <taxon>Phasianidae</taxon>
        <taxon>Phasianinae</taxon>
        <taxon>Pavo</taxon>
    </lineage>
</organism>
<dbReference type="GO" id="GO:0006357">
    <property type="term" value="P:regulation of transcription by RNA polymerase II"/>
    <property type="evidence" value="ECO:0007669"/>
    <property type="project" value="TreeGrafter"/>
</dbReference>
<feature type="domain" description="BRWD/PHIP N-terminal" evidence="1">
    <location>
        <begin position="13"/>
        <end position="35"/>
    </location>
</feature>
<name>A0A8C9LDW5_PAVCR</name>
<proteinExistence type="predicted"/>
<dbReference type="InterPro" id="IPR052060">
    <property type="entry name" value="Bromo_WD_repeat"/>
</dbReference>
<dbReference type="GO" id="GO:0005634">
    <property type="term" value="C:nucleus"/>
    <property type="evidence" value="ECO:0007669"/>
    <property type="project" value="TreeGrafter"/>
</dbReference>
<dbReference type="Pfam" id="PF25437">
    <property type="entry name" value="BRWD1_N"/>
    <property type="match status" value="1"/>
</dbReference>
<evidence type="ECO:0000313" key="2">
    <source>
        <dbReference type="Ensembl" id="ENSPSTP00000021238.1"/>
    </source>
</evidence>
<dbReference type="GO" id="GO:0008360">
    <property type="term" value="P:regulation of cell shape"/>
    <property type="evidence" value="ECO:0007669"/>
    <property type="project" value="TreeGrafter"/>
</dbReference>
<sequence length="98" mass="10812">GREPRAPSPCPLPAELYFLIARFLEDGPCQQAAQVGTRGRADGVKYYRHLAPDHLLQICHRLGPLLEQEIPQSVPGVQTLLGAGRQSLLRTNKSMKIV</sequence>
<dbReference type="PANTHER" id="PTHR16266:SF4">
    <property type="entry name" value="PH-INTERACTING PROTEIN"/>
    <property type="match status" value="1"/>
</dbReference>
<dbReference type="Proteomes" id="UP000694428">
    <property type="component" value="Unplaced"/>
</dbReference>
<dbReference type="Ensembl" id="ENSPSTT00000022287.1">
    <property type="protein sequence ID" value="ENSPSTP00000021238.1"/>
    <property type="gene ID" value="ENSPSTG00000015474.1"/>
</dbReference>
<reference evidence="2" key="2">
    <citation type="submission" date="2025-09" db="UniProtKB">
        <authorList>
            <consortium name="Ensembl"/>
        </authorList>
    </citation>
    <scope>IDENTIFICATION</scope>
</reference>
<dbReference type="AlphaFoldDB" id="A0A8C9LDW5"/>
<protein>
    <recommendedName>
        <fullName evidence="1">BRWD/PHIP N-terminal domain-containing protein</fullName>
    </recommendedName>
</protein>
<dbReference type="GO" id="GO:0007010">
    <property type="term" value="P:cytoskeleton organization"/>
    <property type="evidence" value="ECO:0007669"/>
    <property type="project" value="TreeGrafter"/>
</dbReference>
<keyword evidence="3" id="KW-1185">Reference proteome</keyword>
<dbReference type="InterPro" id="IPR057452">
    <property type="entry name" value="BRWD/PHIP_N"/>
</dbReference>
<reference evidence="2" key="1">
    <citation type="submission" date="2025-08" db="UniProtKB">
        <authorList>
            <consortium name="Ensembl"/>
        </authorList>
    </citation>
    <scope>IDENTIFICATION</scope>
</reference>
<evidence type="ECO:0000259" key="1">
    <source>
        <dbReference type="Pfam" id="PF25437"/>
    </source>
</evidence>
<accession>A0A8C9LDW5</accession>
<dbReference type="PANTHER" id="PTHR16266">
    <property type="entry name" value="WD REPEAT DOMAIN 9"/>
    <property type="match status" value="1"/>
</dbReference>